<name>A0A8E2I662_9BACI</name>
<dbReference type="PIRSF" id="PIRSF016521">
    <property type="entry name" value="Acyl-CoA_hydro"/>
    <property type="match status" value="1"/>
</dbReference>
<proteinExistence type="inferred from homology"/>
<dbReference type="InterPro" id="IPR029058">
    <property type="entry name" value="AB_hydrolase_fold"/>
</dbReference>
<evidence type="ECO:0000256" key="1">
    <source>
        <dbReference type="ARBA" id="ARBA00006538"/>
    </source>
</evidence>
<comment type="similarity">
    <text evidence="1">Belongs to the C/M/P thioester hydrolase family.</text>
</comment>
<dbReference type="InterPro" id="IPR006862">
    <property type="entry name" value="Thio_Ohase/aa_AcTrfase"/>
</dbReference>
<dbReference type="GO" id="GO:0006631">
    <property type="term" value="P:fatty acid metabolic process"/>
    <property type="evidence" value="ECO:0007669"/>
    <property type="project" value="TreeGrafter"/>
</dbReference>
<dbReference type="Gene3D" id="2.60.40.2240">
    <property type="entry name" value="Acyl-CoA thioester hydrolase/BAAT N-terminal domain"/>
    <property type="match status" value="1"/>
</dbReference>
<dbReference type="PANTHER" id="PTHR10824">
    <property type="entry name" value="ACYL-COENZYME A THIOESTERASE-RELATED"/>
    <property type="match status" value="1"/>
</dbReference>
<organism evidence="5 6">
    <name type="scientific">Heyndrickxia oleronia</name>
    <dbReference type="NCBI Taxonomy" id="38875"/>
    <lineage>
        <taxon>Bacteria</taxon>
        <taxon>Bacillati</taxon>
        <taxon>Bacillota</taxon>
        <taxon>Bacilli</taxon>
        <taxon>Bacillales</taxon>
        <taxon>Bacillaceae</taxon>
        <taxon>Heyndrickxia</taxon>
    </lineage>
</organism>
<dbReference type="PANTHER" id="PTHR10824:SF4">
    <property type="entry name" value="ACYL-COENZYME A THIOESTERASE 1-LIKE"/>
    <property type="match status" value="1"/>
</dbReference>
<dbReference type="InterPro" id="IPR042490">
    <property type="entry name" value="Thio_Ohase/BAAT_N"/>
</dbReference>
<feature type="domain" description="Acyl-CoA thioester hydrolase/bile acid-CoA amino acid N-acetyltransferase" evidence="3">
    <location>
        <begin position="21"/>
        <end position="147"/>
    </location>
</feature>
<dbReference type="InterPro" id="IPR016662">
    <property type="entry name" value="Acyl-CoA_thioEstase_long-chain"/>
</dbReference>
<feature type="active site" description="Charge relay system" evidence="2">
    <location>
        <position position="385"/>
    </location>
</feature>
<evidence type="ECO:0000259" key="4">
    <source>
        <dbReference type="Pfam" id="PF08840"/>
    </source>
</evidence>
<evidence type="ECO:0000259" key="3">
    <source>
        <dbReference type="Pfam" id="PF04775"/>
    </source>
</evidence>
<feature type="domain" description="BAAT/Acyl-CoA thioester hydrolase C-terminal" evidence="4">
    <location>
        <begin position="209"/>
        <end position="422"/>
    </location>
</feature>
<gene>
    <name evidence="5" type="ORF">BWZ43_15975</name>
</gene>
<evidence type="ECO:0000313" key="5">
    <source>
        <dbReference type="EMBL" id="OOP67397.1"/>
    </source>
</evidence>
<feature type="active site" description="Charge relay system" evidence="2">
    <location>
        <position position="238"/>
    </location>
</feature>
<protein>
    <recommendedName>
        <fullName evidence="7">Acyl-CoA thioesterase</fullName>
    </recommendedName>
</protein>
<dbReference type="Pfam" id="PF08840">
    <property type="entry name" value="BAAT_C"/>
    <property type="match status" value="1"/>
</dbReference>
<comment type="caution">
    <text evidence="5">The sequence shown here is derived from an EMBL/GenBank/DDBJ whole genome shotgun (WGS) entry which is preliminary data.</text>
</comment>
<evidence type="ECO:0000256" key="2">
    <source>
        <dbReference type="PIRSR" id="PIRSR016521-1"/>
    </source>
</evidence>
<dbReference type="AlphaFoldDB" id="A0A8E2I662"/>
<evidence type="ECO:0000313" key="6">
    <source>
        <dbReference type="Proteomes" id="UP000189761"/>
    </source>
</evidence>
<reference evidence="5 6" key="1">
    <citation type="submission" date="2017-01" db="EMBL/GenBank/DDBJ databases">
        <title>Draft genome sequence of Bacillus oleronius.</title>
        <authorList>
            <person name="Allam M."/>
        </authorList>
    </citation>
    <scope>NUCLEOTIDE SEQUENCE [LARGE SCALE GENOMIC DNA]</scope>
    <source>
        <strain evidence="5 6">DSM 9356</strain>
    </source>
</reference>
<sequence length="424" mass="47369">MSLMNKNKPRIVVSESISLIDSPVKITIQDVNPGEKVTIKAKRIATGLKKLELESYAIFIVDRSGKVELDSQEPISGSYSGVDGMGLFWSLELTKIEELSFNNEYKVDPLAPQIFTLYLEINQTIVHEIKITRLWKSDNIARHEIRENGLVGTLFCMNDRTPLPAIIVLGGSEGGINEYLPALLSSHGFTVFALAYFGMEDLPKQVVRIPLEYMKSAIDWIKSRPEAIPNWNGIHGTSKGSELALLTASFFQEIKAVVSLNGSAISFSGIVPWSKDEELPPAWTYKGIPIPYASPKNPISVALECIEMRKKAVGDPLEKWYNALCSDPEVVEKAVIPVEKINGNILLVSGKEDFTYRYSKKAIDRLKSYETSYNYKHLIYEGAGHSIGIPYVYYSQGNKKATASASLDSWKKTIEFFHECLETN</sequence>
<dbReference type="Pfam" id="PF04775">
    <property type="entry name" value="Bile_Hydr_Trans"/>
    <property type="match status" value="1"/>
</dbReference>
<dbReference type="EMBL" id="MTLA01000198">
    <property type="protein sequence ID" value="OOP67397.1"/>
    <property type="molecule type" value="Genomic_DNA"/>
</dbReference>
<dbReference type="Gene3D" id="3.40.50.1820">
    <property type="entry name" value="alpha/beta hydrolase"/>
    <property type="match status" value="1"/>
</dbReference>
<dbReference type="SUPFAM" id="SSF53474">
    <property type="entry name" value="alpha/beta-Hydrolases"/>
    <property type="match status" value="1"/>
</dbReference>
<dbReference type="InterPro" id="IPR014940">
    <property type="entry name" value="BAAT_C"/>
</dbReference>
<dbReference type="GO" id="GO:0047617">
    <property type="term" value="F:fatty acyl-CoA hydrolase activity"/>
    <property type="evidence" value="ECO:0007669"/>
    <property type="project" value="TreeGrafter"/>
</dbReference>
<evidence type="ECO:0008006" key="7">
    <source>
        <dbReference type="Google" id="ProtNLM"/>
    </source>
</evidence>
<dbReference type="Proteomes" id="UP000189761">
    <property type="component" value="Unassembled WGS sequence"/>
</dbReference>
<keyword evidence="6" id="KW-1185">Reference proteome</keyword>
<feature type="active site" description="Charge relay system" evidence="2">
    <location>
        <position position="353"/>
    </location>
</feature>
<dbReference type="GO" id="GO:0006637">
    <property type="term" value="P:acyl-CoA metabolic process"/>
    <property type="evidence" value="ECO:0007669"/>
    <property type="project" value="InterPro"/>
</dbReference>
<accession>A0A8E2I662</accession>
<dbReference type="RefSeq" id="WP_078110684.1">
    <property type="nucleotide sequence ID" value="NZ_CP065424.1"/>
</dbReference>